<dbReference type="NCBIfam" id="TIGR03081">
    <property type="entry name" value="metmalonyl_epim"/>
    <property type="match status" value="1"/>
</dbReference>
<dbReference type="InterPro" id="IPR017515">
    <property type="entry name" value="MeMalonyl-CoA_epimerase"/>
</dbReference>
<dbReference type="InterPro" id="IPR037523">
    <property type="entry name" value="VOC_core"/>
</dbReference>
<comment type="similarity">
    <text evidence="1">Belongs to the methylmalonyl-CoA epimerase family.</text>
</comment>
<dbReference type="GO" id="GO:0046491">
    <property type="term" value="P:L-methylmalonyl-CoA metabolic process"/>
    <property type="evidence" value="ECO:0007669"/>
    <property type="project" value="TreeGrafter"/>
</dbReference>
<sequence length="131" mass="14629">MKSIDHIGIAVNDLNEAIEIYKNILGFNYLGKETVEEQGVRIAKFDCNGVHLEFLEPISDNSPIKKFLETKGPGIHHIAYKCDNIEQKIESLKKKGVKMINEKPKQGSNNTLIAFLHPKSSIILTELVQGG</sequence>
<protein>
    <submittedName>
        <fullName evidence="4">Methylmalonyl-CoA epimerase</fullName>
    </submittedName>
</protein>
<evidence type="ECO:0000259" key="3">
    <source>
        <dbReference type="PROSITE" id="PS51819"/>
    </source>
</evidence>
<dbReference type="InterPro" id="IPR029068">
    <property type="entry name" value="Glyas_Bleomycin-R_OHBP_Dase"/>
</dbReference>
<evidence type="ECO:0000256" key="1">
    <source>
        <dbReference type="ARBA" id="ARBA00009308"/>
    </source>
</evidence>
<name>A0A1G6KPA9_9BACT</name>
<dbReference type="PANTHER" id="PTHR43048">
    <property type="entry name" value="METHYLMALONYL-COA EPIMERASE"/>
    <property type="match status" value="1"/>
</dbReference>
<dbReference type="InterPro" id="IPR051785">
    <property type="entry name" value="MMCE/EMCE_epimerase"/>
</dbReference>
<accession>A0A1G6KPA9</accession>
<dbReference type="Pfam" id="PF13669">
    <property type="entry name" value="Glyoxalase_4"/>
    <property type="match status" value="1"/>
</dbReference>
<dbReference type="OrthoDB" id="332982at2"/>
<dbReference type="Proteomes" id="UP000199411">
    <property type="component" value="Unassembled WGS sequence"/>
</dbReference>
<dbReference type="CDD" id="cd07249">
    <property type="entry name" value="MMCE"/>
    <property type="match status" value="1"/>
</dbReference>
<dbReference type="EMBL" id="FMYU01000004">
    <property type="protein sequence ID" value="SDC32661.1"/>
    <property type="molecule type" value="Genomic_DNA"/>
</dbReference>
<proteinExistence type="inferred from homology"/>
<reference evidence="5" key="1">
    <citation type="submission" date="2016-10" db="EMBL/GenBank/DDBJ databases">
        <authorList>
            <person name="Varghese N."/>
            <person name="Submissions S."/>
        </authorList>
    </citation>
    <scope>NUCLEOTIDE SEQUENCE [LARGE SCALE GENOMIC DNA]</scope>
    <source>
        <strain evidence="5">DSM 8415</strain>
    </source>
</reference>
<dbReference type="AlphaFoldDB" id="A0A1G6KPA9"/>
<dbReference type="SUPFAM" id="SSF54593">
    <property type="entry name" value="Glyoxalase/Bleomycin resistance protein/Dihydroxybiphenyl dioxygenase"/>
    <property type="match status" value="1"/>
</dbReference>
<dbReference type="PANTHER" id="PTHR43048:SF3">
    <property type="entry name" value="METHYLMALONYL-COA EPIMERASE, MITOCHONDRIAL"/>
    <property type="match status" value="1"/>
</dbReference>
<dbReference type="GO" id="GO:0004493">
    <property type="term" value="F:methylmalonyl-CoA epimerase activity"/>
    <property type="evidence" value="ECO:0007669"/>
    <property type="project" value="TreeGrafter"/>
</dbReference>
<dbReference type="GO" id="GO:0046872">
    <property type="term" value="F:metal ion binding"/>
    <property type="evidence" value="ECO:0007669"/>
    <property type="project" value="UniProtKB-KW"/>
</dbReference>
<keyword evidence="2" id="KW-0479">Metal-binding</keyword>
<organism evidence="4 5">
    <name type="scientific">Desulfurella multipotens</name>
    <dbReference type="NCBI Taxonomy" id="79269"/>
    <lineage>
        <taxon>Bacteria</taxon>
        <taxon>Pseudomonadati</taxon>
        <taxon>Campylobacterota</taxon>
        <taxon>Desulfurellia</taxon>
        <taxon>Desulfurellales</taxon>
        <taxon>Desulfurellaceae</taxon>
        <taxon>Desulfurella</taxon>
    </lineage>
</organism>
<gene>
    <name evidence="4" type="ORF">SAMN05660835_00648</name>
</gene>
<evidence type="ECO:0000313" key="4">
    <source>
        <dbReference type="EMBL" id="SDC32661.1"/>
    </source>
</evidence>
<evidence type="ECO:0000313" key="5">
    <source>
        <dbReference type="Proteomes" id="UP000199411"/>
    </source>
</evidence>
<dbReference type="RefSeq" id="WP_025391520.1">
    <property type="nucleotide sequence ID" value="NZ_FMYU01000004.1"/>
</dbReference>
<dbReference type="PROSITE" id="PS51819">
    <property type="entry name" value="VOC"/>
    <property type="match status" value="1"/>
</dbReference>
<keyword evidence="5" id="KW-1185">Reference proteome</keyword>
<evidence type="ECO:0000256" key="2">
    <source>
        <dbReference type="ARBA" id="ARBA00022723"/>
    </source>
</evidence>
<dbReference type="Gene3D" id="3.10.180.10">
    <property type="entry name" value="2,3-Dihydroxybiphenyl 1,2-Dioxygenase, domain 1"/>
    <property type="match status" value="1"/>
</dbReference>
<feature type="domain" description="VOC" evidence="3">
    <location>
        <begin position="3"/>
        <end position="130"/>
    </location>
</feature>